<dbReference type="GO" id="GO:0000701">
    <property type="term" value="F:purine-specific mismatch base pair DNA N-glycosylase activity"/>
    <property type="evidence" value="ECO:0007669"/>
    <property type="project" value="UniProtKB-EC"/>
</dbReference>
<evidence type="ECO:0000256" key="12">
    <source>
        <dbReference type="ARBA" id="ARBA00023295"/>
    </source>
</evidence>
<dbReference type="InterPro" id="IPR011257">
    <property type="entry name" value="DNA_glycosylase"/>
</dbReference>
<dbReference type="EMBL" id="MHKE01000012">
    <property type="protein sequence ID" value="OGY83995.1"/>
    <property type="molecule type" value="Genomic_DNA"/>
</dbReference>
<dbReference type="InterPro" id="IPR000445">
    <property type="entry name" value="HhH_motif"/>
</dbReference>
<comment type="similarity">
    <text evidence="3">Belongs to the Nth/MutY family.</text>
</comment>
<comment type="cofactor">
    <cofactor evidence="2">
        <name>[4Fe-4S] cluster</name>
        <dbReference type="ChEBI" id="CHEBI:49883"/>
    </cofactor>
</comment>
<evidence type="ECO:0000256" key="9">
    <source>
        <dbReference type="ARBA" id="ARBA00023004"/>
    </source>
</evidence>
<evidence type="ECO:0000313" key="15">
    <source>
        <dbReference type="Proteomes" id="UP000179164"/>
    </source>
</evidence>
<dbReference type="GO" id="GO:0051536">
    <property type="term" value="F:iron-sulfur cluster binding"/>
    <property type="evidence" value="ECO:0007669"/>
    <property type="project" value="UniProtKB-KW"/>
</dbReference>
<dbReference type="InterPro" id="IPR003265">
    <property type="entry name" value="HhH-GPD_domain"/>
</dbReference>
<organism evidence="14 15">
    <name type="scientific">Candidatus Kerfeldbacteria bacterium RIFCSPLOWO2_01_FULL_48_11</name>
    <dbReference type="NCBI Taxonomy" id="1798543"/>
    <lineage>
        <taxon>Bacteria</taxon>
        <taxon>Candidatus Kerfeldiibacteriota</taxon>
    </lineage>
</organism>
<keyword evidence="7" id="KW-0227">DNA damage</keyword>
<evidence type="ECO:0000256" key="10">
    <source>
        <dbReference type="ARBA" id="ARBA00023014"/>
    </source>
</evidence>
<dbReference type="GO" id="GO:0035485">
    <property type="term" value="F:adenine/guanine mispair binding"/>
    <property type="evidence" value="ECO:0007669"/>
    <property type="project" value="TreeGrafter"/>
</dbReference>
<keyword evidence="11" id="KW-0234">DNA repair</keyword>
<evidence type="ECO:0000313" key="14">
    <source>
        <dbReference type="EMBL" id="OGY83995.1"/>
    </source>
</evidence>
<dbReference type="Gene3D" id="1.10.340.30">
    <property type="entry name" value="Hypothetical protein, domain 2"/>
    <property type="match status" value="1"/>
</dbReference>
<evidence type="ECO:0000256" key="2">
    <source>
        <dbReference type="ARBA" id="ARBA00001966"/>
    </source>
</evidence>
<dbReference type="Gene3D" id="1.10.1670.10">
    <property type="entry name" value="Helix-hairpin-Helix base-excision DNA repair enzymes (C-terminal)"/>
    <property type="match status" value="1"/>
</dbReference>
<dbReference type="AlphaFoldDB" id="A0A1G2B4S0"/>
<evidence type="ECO:0000256" key="8">
    <source>
        <dbReference type="ARBA" id="ARBA00022801"/>
    </source>
</evidence>
<gene>
    <name evidence="14" type="ORF">A2898_01845</name>
</gene>
<dbReference type="GO" id="GO:0046872">
    <property type="term" value="F:metal ion binding"/>
    <property type="evidence" value="ECO:0007669"/>
    <property type="project" value="UniProtKB-KW"/>
</dbReference>
<keyword evidence="10" id="KW-0411">Iron-sulfur</keyword>
<evidence type="ECO:0000256" key="11">
    <source>
        <dbReference type="ARBA" id="ARBA00023204"/>
    </source>
</evidence>
<name>A0A1G2B4S0_9BACT</name>
<dbReference type="STRING" id="1798543.A2898_01845"/>
<dbReference type="SUPFAM" id="SSF48150">
    <property type="entry name" value="DNA-glycosylase"/>
    <property type="match status" value="1"/>
</dbReference>
<dbReference type="SMART" id="SM00478">
    <property type="entry name" value="ENDO3c"/>
    <property type="match status" value="1"/>
</dbReference>
<dbReference type="GO" id="GO:0006298">
    <property type="term" value="P:mismatch repair"/>
    <property type="evidence" value="ECO:0007669"/>
    <property type="project" value="TreeGrafter"/>
</dbReference>
<dbReference type="Pfam" id="PF00730">
    <property type="entry name" value="HhH-GPD"/>
    <property type="match status" value="1"/>
</dbReference>
<dbReference type="PANTHER" id="PTHR42944">
    <property type="entry name" value="ADENINE DNA GLYCOSYLASE"/>
    <property type="match status" value="1"/>
</dbReference>
<evidence type="ECO:0000256" key="6">
    <source>
        <dbReference type="ARBA" id="ARBA00022723"/>
    </source>
</evidence>
<protein>
    <recommendedName>
        <fullName evidence="5">Adenine DNA glycosylase</fullName>
        <ecNumber evidence="4">3.2.2.31</ecNumber>
    </recommendedName>
</protein>
<proteinExistence type="inferred from homology"/>
<sequence>MQRSPLTKVQSFRKKILRFYRLHRRDLPFRNTTDPYKITVAEIMLQQTQVDRVVPKYIAWVKKWPNWQRLSRASNLQLLKLWSGLGYNRRALNLGKLAKAVVDEFGRKIPDNPEALEKLPGIGPYTSRAILIFAFNKPFITIDTNIRRVILYELNLPATTSLKEVEKLAWRLLPKKRSRDWHNALMDYSRLVLPAQIKHIPALSKQSKFEGSLRQIRGEIVRQLTTKPFVDIGQVMKALKRTRQDTVKATTTLKKDGIVEVRKNRITLV</sequence>
<dbReference type="InterPro" id="IPR044298">
    <property type="entry name" value="MIG/MutY"/>
</dbReference>
<evidence type="ECO:0000256" key="3">
    <source>
        <dbReference type="ARBA" id="ARBA00008343"/>
    </source>
</evidence>
<dbReference type="CDD" id="cd00056">
    <property type="entry name" value="ENDO3c"/>
    <property type="match status" value="1"/>
</dbReference>
<reference evidence="14 15" key="1">
    <citation type="journal article" date="2016" name="Nat. Commun.">
        <title>Thousands of microbial genomes shed light on interconnected biogeochemical processes in an aquifer system.</title>
        <authorList>
            <person name="Anantharaman K."/>
            <person name="Brown C.T."/>
            <person name="Hug L.A."/>
            <person name="Sharon I."/>
            <person name="Castelle C.J."/>
            <person name="Probst A.J."/>
            <person name="Thomas B.C."/>
            <person name="Singh A."/>
            <person name="Wilkins M.J."/>
            <person name="Karaoz U."/>
            <person name="Brodie E.L."/>
            <person name="Williams K.H."/>
            <person name="Hubbard S.S."/>
            <person name="Banfield J.F."/>
        </authorList>
    </citation>
    <scope>NUCLEOTIDE SEQUENCE [LARGE SCALE GENOMIC DNA]</scope>
</reference>
<accession>A0A1G2B4S0</accession>
<evidence type="ECO:0000256" key="1">
    <source>
        <dbReference type="ARBA" id="ARBA00000843"/>
    </source>
</evidence>
<dbReference type="PANTHER" id="PTHR42944:SF1">
    <property type="entry name" value="ADENINE DNA GLYCOSYLASE"/>
    <property type="match status" value="1"/>
</dbReference>
<feature type="domain" description="HhH-GPD" evidence="13">
    <location>
        <begin position="44"/>
        <end position="191"/>
    </location>
</feature>
<keyword evidence="8" id="KW-0378">Hydrolase</keyword>
<keyword evidence="6" id="KW-0479">Metal-binding</keyword>
<dbReference type="Pfam" id="PF00633">
    <property type="entry name" value="HHH"/>
    <property type="match status" value="1"/>
</dbReference>
<comment type="caution">
    <text evidence="14">The sequence shown here is derived from an EMBL/GenBank/DDBJ whole genome shotgun (WGS) entry which is preliminary data.</text>
</comment>
<evidence type="ECO:0000256" key="4">
    <source>
        <dbReference type="ARBA" id="ARBA00012045"/>
    </source>
</evidence>
<dbReference type="EC" id="3.2.2.31" evidence="4"/>
<keyword evidence="12" id="KW-0326">Glycosidase</keyword>
<dbReference type="InterPro" id="IPR023170">
    <property type="entry name" value="HhH_base_excis_C"/>
</dbReference>
<dbReference type="Proteomes" id="UP000179164">
    <property type="component" value="Unassembled WGS sequence"/>
</dbReference>
<evidence type="ECO:0000259" key="13">
    <source>
        <dbReference type="SMART" id="SM00478"/>
    </source>
</evidence>
<comment type="catalytic activity">
    <reaction evidence="1">
        <text>Hydrolyzes free adenine bases from 7,8-dihydro-8-oxoguanine:adenine mismatched double-stranded DNA, leaving an apurinic site.</text>
        <dbReference type="EC" id="3.2.2.31"/>
    </reaction>
</comment>
<evidence type="ECO:0000256" key="7">
    <source>
        <dbReference type="ARBA" id="ARBA00022763"/>
    </source>
</evidence>
<dbReference type="GO" id="GO:0034039">
    <property type="term" value="F:8-oxo-7,8-dihydroguanine DNA N-glycosylase activity"/>
    <property type="evidence" value="ECO:0007669"/>
    <property type="project" value="TreeGrafter"/>
</dbReference>
<dbReference type="GO" id="GO:0006284">
    <property type="term" value="P:base-excision repair"/>
    <property type="evidence" value="ECO:0007669"/>
    <property type="project" value="InterPro"/>
</dbReference>
<dbReference type="GO" id="GO:0032357">
    <property type="term" value="F:oxidized purine DNA binding"/>
    <property type="evidence" value="ECO:0007669"/>
    <property type="project" value="TreeGrafter"/>
</dbReference>
<keyword evidence="9" id="KW-0408">Iron</keyword>
<evidence type="ECO:0000256" key="5">
    <source>
        <dbReference type="ARBA" id="ARBA00022023"/>
    </source>
</evidence>